<dbReference type="Pfam" id="PF14382">
    <property type="entry name" value="ECR1_N"/>
    <property type="match status" value="1"/>
</dbReference>
<dbReference type="InterPro" id="IPR036612">
    <property type="entry name" value="KH_dom_type_1_sf"/>
</dbReference>
<dbReference type="InterPro" id="IPR048565">
    <property type="entry name" value="S1_RRP4"/>
</dbReference>
<keyword evidence="18" id="KW-1185">Reference proteome</keyword>
<dbReference type="GO" id="GO:0071038">
    <property type="term" value="P:TRAMP-dependent tRNA surveillance pathway"/>
    <property type="evidence" value="ECO:0007669"/>
    <property type="project" value="TreeGrafter"/>
</dbReference>
<dbReference type="InterPro" id="IPR026699">
    <property type="entry name" value="Exosome_RNA_bind1/RRP40/RRP4"/>
</dbReference>
<evidence type="ECO:0000256" key="11">
    <source>
        <dbReference type="ARBA" id="ARBA00063049"/>
    </source>
</evidence>
<evidence type="ECO:0000256" key="2">
    <source>
        <dbReference type="ARBA" id="ARBA00004604"/>
    </source>
</evidence>
<dbReference type="GO" id="GO:0071034">
    <property type="term" value="P:CUT catabolic process"/>
    <property type="evidence" value="ECO:0007669"/>
    <property type="project" value="TreeGrafter"/>
</dbReference>
<dbReference type="Gene3D" id="2.40.50.100">
    <property type="match status" value="1"/>
</dbReference>
<dbReference type="Gene3D" id="2.40.50.140">
    <property type="entry name" value="Nucleic acid-binding proteins"/>
    <property type="match status" value="1"/>
</dbReference>
<evidence type="ECO:0000259" key="14">
    <source>
        <dbReference type="Pfam" id="PF14382"/>
    </source>
</evidence>
<dbReference type="GO" id="GO:0071028">
    <property type="term" value="P:nuclear mRNA surveillance"/>
    <property type="evidence" value="ECO:0007669"/>
    <property type="project" value="UniProtKB-ARBA"/>
</dbReference>
<dbReference type="CDD" id="cd22525">
    <property type="entry name" value="KH-I_Rrp4_eukar"/>
    <property type="match status" value="1"/>
</dbReference>
<dbReference type="GO" id="GO:0000176">
    <property type="term" value="C:nuclear exosome (RNase complex)"/>
    <property type="evidence" value="ECO:0007669"/>
    <property type="project" value="UniProtKB-ARBA"/>
</dbReference>
<comment type="subunit">
    <text evidence="11">Component of the RNA exosome core complex (Exo-9), composed of EXOSC1, EXOSC2, EXOSC3, EXOSC4, EXOSC5, EXOSC6, EXOSC7, EXOSC8 and EXOSC9; within the complex interacts with EXOSC4 and EXOSC7. The catalytically inactive RNA exosome core complex (Exo-9) associates with the catalytic subunit EXOSC10/RRP6. Exo-9 may associate with DIS3 to form the nucleolar exosome complex, or DIS3L to form the cytoplasmic exosome complex. Exo-9 is formed by a hexameric base ring consisting of the heterodimers EXOSC4-EXOSC9, EXOSC5-EXOSC8 and EXOSC6-EXOSC7, and a cap ring consisting of EXOSC1, EXOSC2 and EXOSC3. The RNA exosome complex associates with cofactors C1D/RRP47, MPHOSPH6/MPP6 and MTREX/MTR4. Interacts with GTPBP1. Interacts with ZFP36L1 (via N-terminus).</text>
</comment>
<dbReference type="GO" id="GO:0003723">
    <property type="term" value="F:RNA binding"/>
    <property type="evidence" value="ECO:0007669"/>
    <property type="project" value="UniProtKB-KW"/>
</dbReference>
<dbReference type="GO" id="GO:0005730">
    <property type="term" value="C:nucleolus"/>
    <property type="evidence" value="ECO:0007669"/>
    <property type="project" value="UniProtKB-SubCell"/>
</dbReference>
<evidence type="ECO:0000256" key="10">
    <source>
        <dbReference type="ARBA" id="ARBA00032383"/>
    </source>
</evidence>
<evidence type="ECO:0000256" key="5">
    <source>
        <dbReference type="ARBA" id="ARBA00022552"/>
    </source>
</evidence>
<name>A0AAD5UM46_9FUNG</name>
<comment type="subcellular location">
    <subcellularLocation>
        <location evidence="1">Cytoplasm</location>
    </subcellularLocation>
    <subcellularLocation>
        <location evidence="2">Nucleus</location>
        <location evidence="2">Nucleolus</location>
    </subcellularLocation>
</comment>
<protein>
    <recommendedName>
        <fullName evidence="12">Exosome complex component RRP4</fullName>
    </recommendedName>
    <alternativeName>
        <fullName evidence="13">Exosome component 2</fullName>
    </alternativeName>
    <alternativeName>
        <fullName evidence="10">Ribosomal RNA-processing protein 4</fullName>
    </alternativeName>
</protein>
<dbReference type="PANTHER" id="PTHR21321:SF4">
    <property type="entry name" value="EXOSOME COMPLEX COMPONENT RRP4"/>
    <property type="match status" value="1"/>
</dbReference>
<comment type="similarity">
    <text evidence="3">Belongs to the RRP4 family.</text>
</comment>
<dbReference type="GO" id="GO:0000467">
    <property type="term" value="P:exonucleolytic trimming to generate mature 3'-end of 5.8S rRNA from tricistronic rRNA transcript (SSU-rRNA, 5.8S rRNA, LSU-rRNA)"/>
    <property type="evidence" value="ECO:0007669"/>
    <property type="project" value="TreeGrafter"/>
</dbReference>
<dbReference type="PANTHER" id="PTHR21321">
    <property type="entry name" value="PNAS-3 RELATED"/>
    <property type="match status" value="1"/>
</dbReference>
<dbReference type="GO" id="GO:0071051">
    <property type="term" value="P:poly(A)-dependent snoRNA 3'-end processing"/>
    <property type="evidence" value="ECO:0007669"/>
    <property type="project" value="TreeGrafter"/>
</dbReference>
<evidence type="ECO:0000313" key="18">
    <source>
        <dbReference type="Proteomes" id="UP001210925"/>
    </source>
</evidence>
<sequence length="291" mass="32489">MLILKPASHADDMEVDRKEEIVTPGQVITKDLAFMRGHGTFTLNEQLVASVAGKIERVNKLVSVKPLKTRFNGEIGDVVVGRIAELGNKRWRVDIQGRQEATLLLSSINLPGGVQRRKNEADEMEMRSFFAEGDMLSAEVQAFFGDGGCSLHTRSFKYGKLRNGCLVVAPSALIKRSKSHFISLSCGVDVVLGLNGYIWVQKHVFISPEMQNQPEGLYINENDEISMEEREAISRVCNIITALVNHKQMIYETIIVFMYENSLEYQPVELLSADLQKSLIDSAISQLEAAE</sequence>
<gene>
    <name evidence="17" type="primary">RRP4</name>
    <name evidence="17" type="ORF">HK103_001191</name>
</gene>
<accession>A0AAD5UM46</accession>
<evidence type="ECO:0000256" key="9">
    <source>
        <dbReference type="ARBA" id="ARBA00023242"/>
    </source>
</evidence>
<reference evidence="17" key="1">
    <citation type="submission" date="2020-05" db="EMBL/GenBank/DDBJ databases">
        <title>Phylogenomic resolution of chytrid fungi.</title>
        <authorList>
            <person name="Stajich J.E."/>
            <person name="Amses K."/>
            <person name="Simmons R."/>
            <person name="Seto K."/>
            <person name="Myers J."/>
            <person name="Bonds A."/>
            <person name="Quandt C.A."/>
            <person name="Barry K."/>
            <person name="Liu P."/>
            <person name="Grigoriev I."/>
            <person name="Longcore J.E."/>
            <person name="James T.Y."/>
        </authorList>
    </citation>
    <scope>NUCLEOTIDE SEQUENCE</scope>
    <source>
        <strain evidence="17">PLAUS21</strain>
    </source>
</reference>
<keyword evidence="8" id="KW-0694">RNA-binding</keyword>
<evidence type="ECO:0000313" key="17">
    <source>
        <dbReference type="EMBL" id="KAJ3260115.1"/>
    </source>
</evidence>
<dbReference type="SUPFAM" id="SSF50249">
    <property type="entry name" value="Nucleic acid-binding proteins"/>
    <property type="match status" value="1"/>
</dbReference>
<dbReference type="Proteomes" id="UP001210925">
    <property type="component" value="Unassembled WGS sequence"/>
</dbReference>
<keyword evidence="6" id="KW-0597">Phosphoprotein</keyword>
<keyword evidence="9" id="KW-0539">Nucleus</keyword>
<proteinExistence type="inferred from homology"/>
<evidence type="ECO:0000256" key="4">
    <source>
        <dbReference type="ARBA" id="ARBA00022490"/>
    </source>
</evidence>
<evidence type="ECO:0000259" key="15">
    <source>
        <dbReference type="Pfam" id="PF15985"/>
    </source>
</evidence>
<dbReference type="GO" id="GO:0071035">
    <property type="term" value="P:nuclear polyadenylation-dependent rRNA catabolic process"/>
    <property type="evidence" value="ECO:0007669"/>
    <property type="project" value="TreeGrafter"/>
</dbReference>
<dbReference type="GO" id="GO:0000177">
    <property type="term" value="C:cytoplasmic exosome (RNase complex)"/>
    <property type="evidence" value="ECO:0007669"/>
    <property type="project" value="TreeGrafter"/>
</dbReference>
<feature type="domain" description="Exosome complex component N-terminal" evidence="14">
    <location>
        <begin position="21"/>
        <end position="58"/>
    </location>
</feature>
<feature type="domain" description="RRP4 S1" evidence="16">
    <location>
        <begin position="70"/>
        <end position="141"/>
    </location>
</feature>
<dbReference type="FunFam" id="2.40.50.100:FF:000022">
    <property type="entry name" value="Exosome complex component RRP4"/>
    <property type="match status" value="1"/>
</dbReference>
<dbReference type="AlphaFoldDB" id="A0AAD5UM46"/>
<dbReference type="Pfam" id="PF21266">
    <property type="entry name" value="S1_RRP4"/>
    <property type="match status" value="1"/>
</dbReference>
<keyword evidence="7" id="KW-0271">Exosome</keyword>
<comment type="caution">
    <text evidence="17">The sequence shown here is derived from an EMBL/GenBank/DDBJ whole genome shotgun (WGS) entry which is preliminary data.</text>
</comment>
<evidence type="ECO:0000256" key="6">
    <source>
        <dbReference type="ARBA" id="ARBA00022553"/>
    </source>
</evidence>
<dbReference type="CDD" id="cd05789">
    <property type="entry name" value="S1_Rrp4"/>
    <property type="match status" value="1"/>
</dbReference>
<dbReference type="InterPro" id="IPR025721">
    <property type="entry name" value="Exosome_cplx_N_dom"/>
</dbReference>
<dbReference type="FunFam" id="2.40.50.140:FF:000038">
    <property type="entry name" value="Exosome complex component RRP4"/>
    <property type="match status" value="1"/>
</dbReference>
<dbReference type="GO" id="GO:0034475">
    <property type="term" value="P:U4 snRNA 3'-end processing"/>
    <property type="evidence" value="ECO:0007669"/>
    <property type="project" value="TreeGrafter"/>
</dbReference>
<evidence type="ECO:0000256" key="8">
    <source>
        <dbReference type="ARBA" id="ARBA00022884"/>
    </source>
</evidence>
<dbReference type="InterPro" id="IPR004088">
    <property type="entry name" value="KH_dom_type_1"/>
</dbReference>
<organism evidence="17 18">
    <name type="scientific">Boothiomyces macroporosus</name>
    <dbReference type="NCBI Taxonomy" id="261099"/>
    <lineage>
        <taxon>Eukaryota</taxon>
        <taxon>Fungi</taxon>
        <taxon>Fungi incertae sedis</taxon>
        <taxon>Chytridiomycota</taxon>
        <taxon>Chytridiomycota incertae sedis</taxon>
        <taxon>Chytridiomycetes</taxon>
        <taxon>Rhizophydiales</taxon>
        <taxon>Terramycetaceae</taxon>
        <taxon>Boothiomyces</taxon>
    </lineage>
</organism>
<evidence type="ECO:0000259" key="16">
    <source>
        <dbReference type="Pfam" id="PF21266"/>
    </source>
</evidence>
<dbReference type="SUPFAM" id="SSF110324">
    <property type="entry name" value="Ribosomal L27 protein-like"/>
    <property type="match status" value="1"/>
</dbReference>
<evidence type="ECO:0000256" key="12">
    <source>
        <dbReference type="ARBA" id="ARBA00071123"/>
    </source>
</evidence>
<evidence type="ECO:0000256" key="7">
    <source>
        <dbReference type="ARBA" id="ARBA00022835"/>
    </source>
</evidence>
<dbReference type="InterPro" id="IPR012340">
    <property type="entry name" value="NA-bd_OB-fold"/>
</dbReference>
<keyword evidence="5" id="KW-0698">rRNA processing</keyword>
<dbReference type="EMBL" id="JADGKB010000013">
    <property type="protein sequence ID" value="KAJ3260115.1"/>
    <property type="molecule type" value="Genomic_DNA"/>
</dbReference>
<keyword evidence="4" id="KW-0963">Cytoplasm</keyword>
<evidence type="ECO:0000256" key="3">
    <source>
        <dbReference type="ARBA" id="ARBA00009155"/>
    </source>
</evidence>
<dbReference type="SUPFAM" id="SSF54791">
    <property type="entry name" value="Eukaryotic type KH-domain (KH-domain type I)"/>
    <property type="match status" value="1"/>
</dbReference>
<evidence type="ECO:0000256" key="13">
    <source>
        <dbReference type="ARBA" id="ARBA00083627"/>
    </source>
</evidence>
<dbReference type="Pfam" id="PF15985">
    <property type="entry name" value="KH_6"/>
    <property type="match status" value="1"/>
</dbReference>
<evidence type="ECO:0000256" key="1">
    <source>
        <dbReference type="ARBA" id="ARBA00004496"/>
    </source>
</evidence>
<feature type="domain" description="K Homology" evidence="15">
    <location>
        <begin position="164"/>
        <end position="203"/>
    </location>
</feature>